<name>A0AAN6NIB9_9PEZI</name>
<dbReference type="EMBL" id="MU853752">
    <property type="protein sequence ID" value="KAK3946329.1"/>
    <property type="molecule type" value="Genomic_DNA"/>
</dbReference>
<protein>
    <recommendedName>
        <fullName evidence="4">Secreted protein</fullName>
    </recommendedName>
</protein>
<gene>
    <name evidence="2" type="ORF">QBC46DRAFT_369497</name>
</gene>
<evidence type="ECO:0000313" key="3">
    <source>
        <dbReference type="Proteomes" id="UP001303473"/>
    </source>
</evidence>
<evidence type="ECO:0000313" key="2">
    <source>
        <dbReference type="EMBL" id="KAK3946329.1"/>
    </source>
</evidence>
<dbReference type="AlphaFoldDB" id="A0AAN6NIB9"/>
<feature type="chain" id="PRO_5042816895" description="Secreted protein" evidence="1">
    <location>
        <begin position="32"/>
        <end position="86"/>
    </location>
</feature>
<keyword evidence="3" id="KW-1185">Reference proteome</keyword>
<evidence type="ECO:0008006" key="4">
    <source>
        <dbReference type="Google" id="ProtNLM"/>
    </source>
</evidence>
<evidence type="ECO:0000256" key="1">
    <source>
        <dbReference type="SAM" id="SignalP"/>
    </source>
</evidence>
<sequence>MHLYVRFALFFLFERAAHLSWLPTFLSRVGALPFLAPNPRHRTGKTTVLSQLAFLVHSVKAPLPKGLLPRFGDIPGRDRNVDRVVS</sequence>
<reference evidence="3" key="1">
    <citation type="journal article" date="2023" name="Mol. Phylogenet. Evol.">
        <title>Genome-scale phylogeny and comparative genomics of the fungal order Sordariales.</title>
        <authorList>
            <person name="Hensen N."/>
            <person name="Bonometti L."/>
            <person name="Westerberg I."/>
            <person name="Brannstrom I.O."/>
            <person name="Guillou S."/>
            <person name="Cros-Aarteil S."/>
            <person name="Calhoun S."/>
            <person name="Haridas S."/>
            <person name="Kuo A."/>
            <person name="Mondo S."/>
            <person name="Pangilinan J."/>
            <person name="Riley R."/>
            <person name="LaButti K."/>
            <person name="Andreopoulos B."/>
            <person name="Lipzen A."/>
            <person name="Chen C."/>
            <person name="Yan M."/>
            <person name="Daum C."/>
            <person name="Ng V."/>
            <person name="Clum A."/>
            <person name="Steindorff A."/>
            <person name="Ohm R.A."/>
            <person name="Martin F."/>
            <person name="Silar P."/>
            <person name="Natvig D.O."/>
            <person name="Lalanne C."/>
            <person name="Gautier V."/>
            <person name="Ament-Velasquez S.L."/>
            <person name="Kruys A."/>
            <person name="Hutchinson M.I."/>
            <person name="Powell A.J."/>
            <person name="Barry K."/>
            <person name="Miller A.N."/>
            <person name="Grigoriev I.V."/>
            <person name="Debuchy R."/>
            <person name="Gladieux P."/>
            <person name="Hiltunen Thoren M."/>
            <person name="Johannesson H."/>
        </authorList>
    </citation>
    <scope>NUCLEOTIDE SEQUENCE [LARGE SCALE GENOMIC DNA]</scope>
    <source>
        <strain evidence="3">CBS 340.73</strain>
    </source>
</reference>
<dbReference type="Proteomes" id="UP001303473">
    <property type="component" value="Unassembled WGS sequence"/>
</dbReference>
<comment type="caution">
    <text evidence="2">The sequence shown here is derived from an EMBL/GenBank/DDBJ whole genome shotgun (WGS) entry which is preliminary data.</text>
</comment>
<accession>A0AAN6NIB9</accession>
<keyword evidence="1" id="KW-0732">Signal</keyword>
<proteinExistence type="predicted"/>
<organism evidence="2 3">
    <name type="scientific">Diplogelasinospora grovesii</name>
    <dbReference type="NCBI Taxonomy" id="303347"/>
    <lineage>
        <taxon>Eukaryota</taxon>
        <taxon>Fungi</taxon>
        <taxon>Dikarya</taxon>
        <taxon>Ascomycota</taxon>
        <taxon>Pezizomycotina</taxon>
        <taxon>Sordariomycetes</taxon>
        <taxon>Sordariomycetidae</taxon>
        <taxon>Sordariales</taxon>
        <taxon>Diplogelasinosporaceae</taxon>
        <taxon>Diplogelasinospora</taxon>
    </lineage>
</organism>
<feature type="signal peptide" evidence="1">
    <location>
        <begin position="1"/>
        <end position="31"/>
    </location>
</feature>